<evidence type="ECO:0000256" key="4">
    <source>
        <dbReference type="ARBA" id="ARBA00022723"/>
    </source>
</evidence>
<dbReference type="InterPro" id="IPR007348">
    <property type="entry name" value="CopC_dom"/>
</dbReference>
<dbReference type="PANTHER" id="PTHR34820">
    <property type="entry name" value="INNER MEMBRANE PROTEIN YEBZ"/>
    <property type="match status" value="1"/>
</dbReference>
<gene>
    <name evidence="12" type="ORF">AC625_21280</name>
</gene>
<proteinExistence type="predicted"/>
<dbReference type="STRING" id="1679170.AC625_21280"/>
<keyword evidence="3 9" id="KW-0812">Transmembrane</keyword>
<keyword evidence="8 9" id="KW-0472">Membrane</keyword>
<feature type="transmembrane region" description="Helical" evidence="9">
    <location>
        <begin position="390"/>
        <end position="411"/>
    </location>
</feature>
<feature type="domain" description="CopC" evidence="10">
    <location>
        <begin position="28"/>
        <end position="119"/>
    </location>
</feature>
<dbReference type="GO" id="GO:0005507">
    <property type="term" value="F:copper ion binding"/>
    <property type="evidence" value="ECO:0007669"/>
    <property type="project" value="InterPro"/>
</dbReference>
<evidence type="ECO:0000259" key="10">
    <source>
        <dbReference type="Pfam" id="PF04234"/>
    </source>
</evidence>
<feature type="transmembrane region" description="Helical" evidence="9">
    <location>
        <begin position="286"/>
        <end position="307"/>
    </location>
</feature>
<protein>
    <recommendedName>
        <fullName evidence="14">Copper resistance protein CopC</fullName>
    </recommendedName>
</protein>
<feature type="transmembrane region" description="Helical" evidence="9">
    <location>
        <begin position="230"/>
        <end position="249"/>
    </location>
</feature>
<evidence type="ECO:0000313" key="12">
    <source>
        <dbReference type="EMBL" id="KMY51746.1"/>
    </source>
</evidence>
<comment type="caution">
    <text evidence="12">The sequence shown here is derived from an EMBL/GenBank/DDBJ whole genome shotgun (WGS) entry which is preliminary data.</text>
</comment>
<sequence length="527" mass="60109">MNKTVLRNILIVCLIFFIFAVPQGVFAHALLEKATPAPDSQLKSSPKEIVLMFNERLEKELYSIKVFNEDGDMVSKSKTEIGKEQKYIKQALPPLPNGNYAISYSVLSADGHPVKGSYVISIGEGTVLRSDMNQLVLHKEGSESVLYSIYNSVVRALYYIVLLLATGWIIWGTLKKVDIPEIRPSYRQWAIYLQIMLLTTTIGMGFMQFIDLLDSWTPSEIWSVLTGTTIGISWFLSMLLSLLGFVLLLRFNWLDRLWVFMILAVKSMNGHAMAFDPPIRTISIDIIHLIGAAIWAGGLFYILVFWNKQREHVRRFLPMFSQVALISILVLFVTGIASTLIFLPQVHYLFYTTWGIMLLIKVVLVLFVIVIGVILRYAMKKAQEDAIGKLLKIDFSLMIIILIIVGIFTHLSPLPQNKPLVWHEQEKNIEFTTTITPKVPGTNHFMVEANSNKEGVTIKRVELFLKYQDNPDVAPIQVPFSEIKQSMDVQYMLDGQYLPFVGEWIVETRILDSEDNEHVFSQDFIVY</sequence>
<keyword evidence="5" id="KW-0732">Signal</keyword>
<evidence type="ECO:0008006" key="14">
    <source>
        <dbReference type="Google" id="ProtNLM"/>
    </source>
</evidence>
<feature type="transmembrane region" description="Helical" evidence="9">
    <location>
        <begin position="189"/>
        <end position="210"/>
    </location>
</feature>
<keyword evidence="13" id="KW-1185">Reference proteome</keyword>
<keyword evidence="2" id="KW-1003">Cell membrane</keyword>
<dbReference type="GO" id="GO:0006825">
    <property type="term" value="P:copper ion transport"/>
    <property type="evidence" value="ECO:0007669"/>
    <property type="project" value="InterPro"/>
</dbReference>
<dbReference type="InterPro" id="IPR032694">
    <property type="entry name" value="CopC/D"/>
</dbReference>
<dbReference type="Pfam" id="PF05425">
    <property type="entry name" value="CopD"/>
    <property type="match status" value="1"/>
</dbReference>
<dbReference type="PANTHER" id="PTHR34820:SF4">
    <property type="entry name" value="INNER MEMBRANE PROTEIN YEBZ"/>
    <property type="match status" value="1"/>
</dbReference>
<keyword evidence="7" id="KW-0186">Copper</keyword>
<dbReference type="AlphaFoldDB" id="A0A0K9GYR1"/>
<keyword evidence="6 9" id="KW-1133">Transmembrane helix</keyword>
<dbReference type="Proteomes" id="UP000037146">
    <property type="component" value="Unassembled WGS sequence"/>
</dbReference>
<dbReference type="OrthoDB" id="2353937at2"/>
<dbReference type="SUPFAM" id="SSF81296">
    <property type="entry name" value="E set domains"/>
    <property type="match status" value="1"/>
</dbReference>
<dbReference type="Gene3D" id="2.60.40.1220">
    <property type="match status" value="1"/>
</dbReference>
<dbReference type="InterPro" id="IPR014755">
    <property type="entry name" value="Cu-Rt/internalin_Ig-like"/>
</dbReference>
<dbReference type="RefSeq" id="WP_049683095.1">
    <property type="nucleotide sequence ID" value="NZ_LFZW01000001.1"/>
</dbReference>
<accession>A0A0K9GYR1</accession>
<evidence type="ECO:0000256" key="2">
    <source>
        <dbReference type="ARBA" id="ARBA00022475"/>
    </source>
</evidence>
<evidence type="ECO:0000259" key="11">
    <source>
        <dbReference type="Pfam" id="PF05425"/>
    </source>
</evidence>
<keyword evidence="4" id="KW-0479">Metal-binding</keyword>
<dbReference type="EMBL" id="LFZW01000001">
    <property type="protein sequence ID" value="KMY51746.1"/>
    <property type="molecule type" value="Genomic_DNA"/>
</dbReference>
<evidence type="ECO:0000256" key="3">
    <source>
        <dbReference type="ARBA" id="ARBA00022692"/>
    </source>
</evidence>
<evidence type="ECO:0000256" key="8">
    <source>
        <dbReference type="ARBA" id="ARBA00023136"/>
    </source>
</evidence>
<feature type="transmembrane region" description="Helical" evidence="9">
    <location>
        <begin position="256"/>
        <end position="274"/>
    </location>
</feature>
<reference evidence="13" key="1">
    <citation type="submission" date="2015-07" db="EMBL/GenBank/DDBJ databases">
        <title>Genome sequencing project for genomic taxonomy and phylogenomics of Bacillus-like bacteria.</title>
        <authorList>
            <person name="Liu B."/>
            <person name="Wang J."/>
            <person name="Zhu Y."/>
            <person name="Liu G."/>
            <person name="Chen Q."/>
            <person name="Chen Z."/>
            <person name="Lan J."/>
            <person name="Che J."/>
            <person name="Ge C."/>
            <person name="Shi H."/>
            <person name="Pan Z."/>
            <person name="Liu X."/>
        </authorList>
    </citation>
    <scope>NUCLEOTIDE SEQUENCE [LARGE SCALE GENOMIC DNA]</scope>
    <source>
        <strain evidence="13">FJAT-27997</strain>
    </source>
</reference>
<evidence type="ECO:0000256" key="5">
    <source>
        <dbReference type="ARBA" id="ARBA00022729"/>
    </source>
</evidence>
<dbReference type="GO" id="GO:0042597">
    <property type="term" value="C:periplasmic space"/>
    <property type="evidence" value="ECO:0007669"/>
    <property type="project" value="InterPro"/>
</dbReference>
<dbReference type="GO" id="GO:0046688">
    <property type="term" value="P:response to copper ion"/>
    <property type="evidence" value="ECO:0007669"/>
    <property type="project" value="InterPro"/>
</dbReference>
<dbReference type="Pfam" id="PF04234">
    <property type="entry name" value="CopC"/>
    <property type="match status" value="1"/>
</dbReference>
<evidence type="ECO:0000256" key="7">
    <source>
        <dbReference type="ARBA" id="ARBA00023008"/>
    </source>
</evidence>
<feature type="transmembrane region" description="Helical" evidence="9">
    <location>
        <begin position="156"/>
        <end position="177"/>
    </location>
</feature>
<name>A0A0K9GYR1_9BACI</name>
<dbReference type="InterPro" id="IPR008457">
    <property type="entry name" value="Cu-R_CopD_dom"/>
</dbReference>
<evidence type="ECO:0000256" key="9">
    <source>
        <dbReference type="SAM" id="Phobius"/>
    </source>
</evidence>
<dbReference type="GO" id="GO:0005886">
    <property type="term" value="C:plasma membrane"/>
    <property type="evidence" value="ECO:0007669"/>
    <property type="project" value="UniProtKB-SubCell"/>
</dbReference>
<evidence type="ECO:0000256" key="1">
    <source>
        <dbReference type="ARBA" id="ARBA00004651"/>
    </source>
</evidence>
<organism evidence="12 13">
    <name type="scientific">Peribacillus loiseleuriae</name>
    <dbReference type="NCBI Taxonomy" id="1679170"/>
    <lineage>
        <taxon>Bacteria</taxon>
        <taxon>Bacillati</taxon>
        <taxon>Bacillota</taxon>
        <taxon>Bacilli</taxon>
        <taxon>Bacillales</taxon>
        <taxon>Bacillaceae</taxon>
        <taxon>Peribacillus</taxon>
    </lineage>
</organism>
<dbReference type="InterPro" id="IPR014756">
    <property type="entry name" value="Ig_E-set"/>
</dbReference>
<dbReference type="PATRIC" id="fig|1679170.3.peg.4801"/>
<feature type="domain" description="Copper resistance protein D" evidence="11">
    <location>
        <begin position="315"/>
        <end position="407"/>
    </location>
</feature>
<feature type="transmembrane region" description="Helical" evidence="9">
    <location>
        <begin position="319"/>
        <end position="342"/>
    </location>
</feature>
<evidence type="ECO:0000313" key="13">
    <source>
        <dbReference type="Proteomes" id="UP000037146"/>
    </source>
</evidence>
<feature type="transmembrane region" description="Helical" evidence="9">
    <location>
        <begin position="354"/>
        <end position="378"/>
    </location>
</feature>
<evidence type="ECO:0000256" key="6">
    <source>
        <dbReference type="ARBA" id="ARBA00022989"/>
    </source>
</evidence>
<comment type="subcellular location">
    <subcellularLocation>
        <location evidence="1">Cell membrane</location>
        <topology evidence="1">Multi-pass membrane protein</topology>
    </subcellularLocation>
</comment>